<dbReference type="FunFam" id="3.80.10.10:FF:000215">
    <property type="entry name" value="Receptor-like protein kinase HSL1"/>
    <property type="match status" value="1"/>
</dbReference>
<comment type="catalytic activity">
    <reaction evidence="23">
        <text>L-threonyl-[protein] + ATP = O-phospho-L-threonyl-[protein] + ADP + H(+)</text>
        <dbReference type="Rhea" id="RHEA:46608"/>
        <dbReference type="Rhea" id="RHEA-COMP:11060"/>
        <dbReference type="Rhea" id="RHEA-COMP:11605"/>
        <dbReference type="ChEBI" id="CHEBI:15378"/>
        <dbReference type="ChEBI" id="CHEBI:30013"/>
        <dbReference type="ChEBI" id="CHEBI:30616"/>
        <dbReference type="ChEBI" id="CHEBI:61977"/>
        <dbReference type="ChEBI" id="CHEBI:456216"/>
        <dbReference type="EC" id="2.7.11.1"/>
    </reaction>
</comment>
<evidence type="ECO:0000256" key="11">
    <source>
        <dbReference type="ARBA" id="ARBA00022692"/>
    </source>
</evidence>
<feature type="transmembrane region" description="Helical" evidence="25">
    <location>
        <begin position="887"/>
        <end position="906"/>
    </location>
</feature>
<dbReference type="FunFam" id="3.80.10.10:FF:000453">
    <property type="entry name" value="Leucine-rich receptor-like protein kinase family protein"/>
    <property type="match status" value="1"/>
</dbReference>
<keyword evidence="15" id="KW-0418">Kinase</keyword>
<comment type="catalytic activity">
    <reaction evidence="24">
        <text>L-seryl-[protein] + ATP = O-phospho-L-seryl-[protein] + ADP + H(+)</text>
        <dbReference type="Rhea" id="RHEA:17989"/>
        <dbReference type="Rhea" id="RHEA-COMP:9863"/>
        <dbReference type="Rhea" id="RHEA-COMP:11604"/>
        <dbReference type="ChEBI" id="CHEBI:15378"/>
        <dbReference type="ChEBI" id="CHEBI:29999"/>
        <dbReference type="ChEBI" id="CHEBI:30616"/>
        <dbReference type="ChEBI" id="CHEBI:83421"/>
        <dbReference type="ChEBI" id="CHEBI:456216"/>
        <dbReference type="EC" id="2.7.11.1"/>
    </reaction>
</comment>
<evidence type="ECO:0000256" key="21">
    <source>
        <dbReference type="ARBA" id="ARBA00023180"/>
    </source>
</evidence>
<evidence type="ECO:0000256" key="24">
    <source>
        <dbReference type="ARBA" id="ARBA00048679"/>
    </source>
</evidence>
<feature type="signal peptide" evidence="26">
    <location>
        <begin position="1"/>
        <end position="20"/>
    </location>
</feature>
<keyword evidence="17" id="KW-0067">ATP-binding</keyword>
<keyword evidence="7" id="KW-0723">Serine/threonine-protein kinase</keyword>
<evidence type="ECO:0000256" key="1">
    <source>
        <dbReference type="ARBA" id="ARBA00004141"/>
    </source>
</evidence>
<feature type="transmembrane region" description="Helical" evidence="25">
    <location>
        <begin position="625"/>
        <end position="649"/>
    </location>
</feature>
<evidence type="ECO:0000256" key="2">
    <source>
        <dbReference type="ARBA" id="ARBA00004251"/>
    </source>
</evidence>
<name>A0A9E7L6E4_9LILI</name>
<evidence type="ECO:0000256" key="10">
    <source>
        <dbReference type="ARBA" id="ARBA00022679"/>
    </source>
</evidence>
<dbReference type="GO" id="GO:0009791">
    <property type="term" value="P:post-embryonic development"/>
    <property type="evidence" value="ECO:0007669"/>
    <property type="project" value="UniProtKB-ARBA"/>
</dbReference>
<evidence type="ECO:0000256" key="8">
    <source>
        <dbReference type="ARBA" id="ARBA00022553"/>
    </source>
</evidence>
<dbReference type="GO" id="GO:0006952">
    <property type="term" value="P:defense response"/>
    <property type="evidence" value="ECO:0007669"/>
    <property type="project" value="UniProtKB-KW"/>
</dbReference>
<dbReference type="Gene3D" id="3.30.200.20">
    <property type="entry name" value="Phosphorylase Kinase, domain 1"/>
    <property type="match status" value="1"/>
</dbReference>
<dbReference type="SUPFAM" id="SSF56112">
    <property type="entry name" value="Protein kinase-like (PK-like)"/>
    <property type="match status" value="1"/>
</dbReference>
<comment type="subcellular location">
    <subcellularLocation>
        <location evidence="2">Cell membrane</location>
        <topology evidence="2">Single-pass type I membrane protein</topology>
    </subcellularLocation>
    <subcellularLocation>
        <location evidence="1">Membrane</location>
        <topology evidence="1">Multi-pass membrane protein</topology>
    </subcellularLocation>
</comment>
<dbReference type="PANTHER" id="PTHR48052:SF73">
    <property type="entry name" value="LRR RECEPTOR-LIKE SERINE_THREONINE-PROTEIN KINASE HSL2"/>
    <property type="match status" value="1"/>
</dbReference>
<evidence type="ECO:0000256" key="19">
    <source>
        <dbReference type="ARBA" id="ARBA00023136"/>
    </source>
</evidence>
<evidence type="ECO:0000256" key="20">
    <source>
        <dbReference type="ARBA" id="ARBA00023170"/>
    </source>
</evidence>
<evidence type="ECO:0000256" key="14">
    <source>
        <dbReference type="ARBA" id="ARBA00022741"/>
    </source>
</evidence>
<evidence type="ECO:0000256" key="22">
    <source>
        <dbReference type="ARBA" id="ARBA00023265"/>
    </source>
</evidence>
<dbReference type="GO" id="GO:0004674">
    <property type="term" value="F:protein serine/threonine kinase activity"/>
    <property type="evidence" value="ECO:0007669"/>
    <property type="project" value="UniProtKB-KW"/>
</dbReference>
<proteinExistence type="inferred from homology"/>
<dbReference type="EC" id="2.7.11.1" evidence="5"/>
<dbReference type="InterPro" id="IPR013210">
    <property type="entry name" value="LRR_N_plant-typ"/>
</dbReference>
<accession>A0A9E7L6E4</accession>
<evidence type="ECO:0000256" key="3">
    <source>
        <dbReference type="ARBA" id="ARBA00006574"/>
    </source>
</evidence>
<dbReference type="GO" id="GO:0005886">
    <property type="term" value="C:plasma membrane"/>
    <property type="evidence" value="ECO:0007669"/>
    <property type="project" value="UniProtKB-SubCell"/>
</dbReference>
<sequence length="1403" mass="155627">MALAALAVLFLFQLCRLSLSLNQEGLYLLQARRGLEDPNNALSDWNPRDSTPCNWTGITCSSAGATVTSVDLTGLGLTGPFPASFCRLPNLAFLSLSLNNINSSLPDSAVAPCAALAHLDLSQNLLVGPLPDALAALPSLAHVDLTGNNFSGPIPPSFGRFPVIQDLSLVANLLTSTVPAFLGNLTTLRQLNLSYNPFAAGGIPPSLGNLSSLEVLWLAGCNLIGDIPPSLGRLSKLADLDLSTNALSGRIPESIANLSSVVQIELYNNSLSGPVPLGFGKLSSLLCVDASMNQLEGPLPEDLFDAPFLESVHFYSNRITGSVPSGVSRSTSLIELRLFANRLNGSLPVDLGKNSPLMLFDLSDNLLSGEIPESICDRGVLEELLLIDNLFSGRLPEGLGRCRTLARVRLSNNQLSGEVPAGFWGLPHLWLLELRGNSFSGGISPVISSAANLSKILIDDNQFSGSIPSEMGALSKLYEFSASNNRLSGPLPSSLGNLGELGQLDLHHNFLSGELLRGIQSWKKLSELNLADNEFTGRIPPELGDLPVLNYLDLSGNLLTGDIPLQLQNLKLNEFNLSNNDLSGPLPPLFARGNYRDSFLGNPGLCHEFSGSCPVSRGTTDRRGFIWLLRSIFMLATLIFVVGVAWFFWRYRKYKKAQLTPDKSKWTLTSFHKLGFSEYEILDCLDEDNVIGSGGSGKVYKAVLSHGETVAVKKLWGTSKKEKGVDLLIDPKLDVRRHREEISKALSIGLLCTSSLPINRPSMRRVVKMLQEVRAENKTQIEFKDGKLSPYYGEEVDPNSSVGYGSVFFVFFHQRSAELCGRAYIATLISCVEVRKYFYQPAFTLSPPKAPSFSNGDFRFWAEKPFSSCLLAHTIEMMNQEASLEATPTWAVAGVCSILIFLAVIIEDALHRLTLLLERRKRKTLNPALNHVEAELRNLGLMSLLLTVAEQPISKICIPASLGDSFLPCKDAAPPGRFVEEQSCQEKGRVSLVSSVGTQQLQILIIVLVTLVLGEAKMKRWKAWEEETSTLEYQLSNDPRRFKLTRETSFGERHLRIWSNNCLFLWIVCFFRQFTDSVSKADYFSLRRGFVAVHFSQDCKFDFRKFLQRSLDKDFAVVVSISFWIWMCAVFFIFFNAYGFYSHYWLPFVPLVILLVIGTKLEVIITTMCLKSSNQAIVVPGTISVELENSNFWFAQPRLLLHLVQFILIQLPLCIAELLSACILHMGMGGYIMIHPDNFITRDLYADMLMLQYNFGVRSCFYREVADIILSFGTGVLVQFLCAYVTLPLYALVTQMGSSMKETIFTDEVMKGLKSWKKRAKKNLANQRSVASNAFLPPPYTWLTDEASSSCSRTPRKREFRYPSRRLELLEVQRVVEEVIRHGANNMPNDGEVSFGLWRRPMN</sequence>
<keyword evidence="19 25" id="KW-0472">Membrane</keyword>
<keyword evidence="8" id="KW-0597">Phosphoprotein</keyword>
<evidence type="ECO:0000256" key="17">
    <source>
        <dbReference type="ARBA" id="ARBA00022840"/>
    </source>
</evidence>
<dbReference type="FunFam" id="3.80.10.10:FF:000077">
    <property type="entry name" value="LRR receptor-like serine/threonine-protein kinase ERL1"/>
    <property type="match status" value="1"/>
</dbReference>
<evidence type="ECO:0000256" key="13">
    <source>
        <dbReference type="ARBA" id="ARBA00022737"/>
    </source>
</evidence>
<feature type="transmembrane region" description="Helical" evidence="25">
    <location>
        <begin position="1144"/>
        <end position="1165"/>
    </location>
</feature>
<dbReference type="Pfam" id="PF08263">
    <property type="entry name" value="LRRNT_2"/>
    <property type="match status" value="1"/>
</dbReference>
<evidence type="ECO:0000313" key="29">
    <source>
        <dbReference type="Proteomes" id="UP001055439"/>
    </source>
</evidence>
<dbReference type="SUPFAM" id="SSF52058">
    <property type="entry name" value="L domain-like"/>
    <property type="match status" value="2"/>
</dbReference>
<gene>
    <name evidence="28" type="ORF">MUK42_14592</name>
</gene>
<evidence type="ECO:0000256" key="23">
    <source>
        <dbReference type="ARBA" id="ARBA00047899"/>
    </source>
</evidence>
<dbReference type="OrthoDB" id="1388414at2759"/>
<dbReference type="Pfam" id="PF03094">
    <property type="entry name" value="Mlo"/>
    <property type="match status" value="3"/>
</dbReference>
<evidence type="ECO:0000256" key="5">
    <source>
        <dbReference type="ARBA" id="ARBA00012513"/>
    </source>
</evidence>
<evidence type="ECO:0000256" key="4">
    <source>
        <dbReference type="ARBA" id="ARBA00009592"/>
    </source>
</evidence>
<protein>
    <recommendedName>
        <fullName evidence="5">non-specific serine/threonine protein kinase</fullName>
        <ecNumber evidence="5">2.7.11.1</ecNumber>
    </recommendedName>
</protein>
<organism evidence="28 29">
    <name type="scientific">Musa troglodytarum</name>
    <name type="common">fe'i banana</name>
    <dbReference type="NCBI Taxonomy" id="320322"/>
    <lineage>
        <taxon>Eukaryota</taxon>
        <taxon>Viridiplantae</taxon>
        <taxon>Streptophyta</taxon>
        <taxon>Embryophyta</taxon>
        <taxon>Tracheophyta</taxon>
        <taxon>Spermatophyta</taxon>
        <taxon>Magnoliopsida</taxon>
        <taxon>Liliopsida</taxon>
        <taxon>Zingiberales</taxon>
        <taxon>Musaceae</taxon>
        <taxon>Musa</taxon>
    </lineage>
</organism>
<evidence type="ECO:0000256" key="7">
    <source>
        <dbReference type="ARBA" id="ARBA00022527"/>
    </source>
</evidence>
<keyword evidence="29" id="KW-1185">Reference proteome</keyword>
<dbReference type="InterPro" id="IPR011009">
    <property type="entry name" value="Kinase-like_dom_sf"/>
</dbReference>
<feature type="domain" description="Leucine-rich repeat-containing N-terminal plant-type" evidence="27">
    <location>
        <begin position="21"/>
        <end position="61"/>
    </location>
</feature>
<keyword evidence="20" id="KW-0675">Receptor</keyword>
<evidence type="ECO:0000256" key="18">
    <source>
        <dbReference type="ARBA" id="ARBA00022989"/>
    </source>
</evidence>
<dbReference type="PANTHER" id="PTHR48052">
    <property type="entry name" value="UNNAMED PRODUCT"/>
    <property type="match status" value="1"/>
</dbReference>
<keyword evidence="16" id="KW-0611">Plant defense</keyword>
<keyword evidence="9" id="KW-0433">Leucine-rich repeat</keyword>
<feature type="chain" id="PRO_5039660269" description="non-specific serine/threonine protein kinase" evidence="26">
    <location>
        <begin position="21"/>
        <end position="1403"/>
    </location>
</feature>
<dbReference type="Pfam" id="PF00560">
    <property type="entry name" value="LRR_1"/>
    <property type="match status" value="7"/>
</dbReference>
<dbReference type="Pfam" id="PF13855">
    <property type="entry name" value="LRR_8"/>
    <property type="match status" value="1"/>
</dbReference>
<dbReference type="InterPro" id="IPR001611">
    <property type="entry name" value="Leu-rich_rpt"/>
</dbReference>
<evidence type="ECO:0000313" key="28">
    <source>
        <dbReference type="EMBL" id="URE42216.1"/>
    </source>
</evidence>
<feature type="transmembrane region" description="Helical" evidence="25">
    <location>
        <begin position="1115"/>
        <end position="1138"/>
    </location>
</feature>
<feature type="transmembrane region" description="Helical" evidence="25">
    <location>
        <begin position="1206"/>
        <end position="1234"/>
    </location>
</feature>
<dbReference type="InterPro" id="IPR004326">
    <property type="entry name" value="Mlo"/>
</dbReference>
<feature type="transmembrane region" description="Helical" evidence="25">
    <location>
        <begin position="1268"/>
        <end position="1293"/>
    </location>
</feature>
<keyword evidence="21" id="KW-0325">Glycoprotein</keyword>
<evidence type="ECO:0000259" key="27">
    <source>
        <dbReference type="Pfam" id="PF08263"/>
    </source>
</evidence>
<keyword evidence="11 25" id="KW-0812">Transmembrane</keyword>
<comment type="similarity">
    <text evidence="3">Belongs to the MLO family.</text>
</comment>
<evidence type="ECO:0000256" key="25">
    <source>
        <dbReference type="SAM" id="Phobius"/>
    </source>
</evidence>
<dbReference type="EMBL" id="CP097511">
    <property type="protein sequence ID" value="URE42216.1"/>
    <property type="molecule type" value="Genomic_DNA"/>
</dbReference>
<evidence type="ECO:0000256" key="26">
    <source>
        <dbReference type="SAM" id="SignalP"/>
    </source>
</evidence>
<evidence type="ECO:0000256" key="15">
    <source>
        <dbReference type="ARBA" id="ARBA00022777"/>
    </source>
</evidence>
<keyword evidence="14" id="KW-0547">Nucleotide-binding</keyword>
<keyword evidence="13" id="KW-0677">Repeat</keyword>
<dbReference type="Gene3D" id="3.80.10.10">
    <property type="entry name" value="Ribonuclease Inhibitor"/>
    <property type="match status" value="3"/>
</dbReference>
<keyword evidence="18 25" id="KW-1133">Transmembrane helix</keyword>
<evidence type="ECO:0000256" key="16">
    <source>
        <dbReference type="ARBA" id="ARBA00022821"/>
    </source>
</evidence>
<evidence type="ECO:0000256" key="9">
    <source>
        <dbReference type="ARBA" id="ARBA00022614"/>
    </source>
</evidence>
<reference evidence="28" key="1">
    <citation type="submission" date="2022-05" db="EMBL/GenBank/DDBJ databases">
        <title>The Musa troglodytarum L. genome provides insights into the mechanism of non-climacteric behaviour and enrichment of carotenoids.</title>
        <authorList>
            <person name="Wang J."/>
        </authorList>
    </citation>
    <scope>NUCLEOTIDE SEQUENCE</scope>
    <source>
        <tissue evidence="28">Leaf</tissue>
    </source>
</reference>
<evidence type="ECO:0000256" key="12">
    <source>
        <dbReference type="ARBA" id="ARBA00022729"/>
    </source>
</evidence>
<dbReference type="Proteomes" id="UP001055439">
    <property type="component" value="Chromosome 9"/>
</dbReference>
<evidence type="ECO:0000256" key="6">
    <source>
        <dbReference type="ARBA" id="ARBA00022475"/>
    </source>
</evidence>
<dbReference type="GO" id="GO:0005524">
    <property type="term" value="F:ATP binding"/>
    <property type="evidence" value="ECO:0007669"/>
    <property type="project" value="UniProtKB-KW"/>
</dbReference>
<comment type="similarity">
    <text evidence="4">Belongs to the RLP family.</text>
</comment>
<keyword evidence="22" id="KW-0568">Pathogenesis-related protein</keyword>
<keyword evidence="10" id="KW-0808">Transferase</keyword>
<keyword evidence="6" id="KW-1003">Cell membrane</keyword>
<dbReference type="InterPro" id="IPR032675">
    <property type="entry name" value="LRR_dom_sf"/>
</dbReference>
<dbReference type="GO" id="GO:0051707">
    <property type="term" value="P:response to other organism"/>
    <property type="evidence" value="ECO:0007669"/>
    <property type="project" value="UniProtKB-ARBA"/>
</dbReference>
<keyword evidence="12 26" id="KW-0732">Signal</keyword>
<feature type="transmembrane region" description="Helical" evidence="25">
    <location>
        <begin position="996"/>
        <end position="1014"/>
    </location>
</feature>